<dbReference type="Proteomes" id="UP000285844">
    <property type="component" value="Unassembled WGS sequence"/>
</dbReference>
<evidence type="ECO:0000313" key="9">
    <source>
        <dbReference type="Proteomes" id="UP000285201"/>
    </source>
</evidence>
<sequence>MDKKYVAYAGSYTHESSKGIHIYDCDVAKGRITEREEVAIDNPSFIAFSHDKNFLYSICDQGVSAYAVLEDGSLELMNVASINGMRGCHICVTSDNRFLVVSGYHDGKITVLHINADGSAGFIADEIFHKGIGSVAERNFRPHISWSTFTPDEELLCVCDPGIDQIKLYEFNHVTGKLKLYDIIRSQQESAPRQIEFSQDGKFAYVVCEMKNYINVYSYDKNSDKDRFDLVQNIFTVRRDHKSNSAAANITFDSTGKHLLCSNAGDNTVTIYKVDSKTGKLSSLNSLPISGDYPKYIRLFPDDKHLMSMNNEGNSITIFTVKYDKGLIIMNGPELKISRPNNMIIKELK</sequence>
<accession>A0A174YV18</accession>
<reference evidence="3 11" key="3">
    <citation type="journal article" date="2019" name="Nat. Med.">
        <title>A library of human gut bacterial isolates paired with longitudinal multiomics data enables mechanistic microbiome research.</title>
        <authorList>
            <person name="Poyet M."/>
            <person name="Groussin M."/>
            <person name="Gibbons S.M."/>
            <person name="Avila-Pacheco J."/>
            <person name="Jiang X."/>
            <person name="Kearney S.M."/>
            <person name="Perrotta A.R."/>
            <person name="Berdy B."/>
            <person name="Zhao S."/>
            <person name="Lieberman T.D."/>
            <person name="Swanson P.K."/>
            <person name="Smith M."/>
            <person name="Roesemann S."/>
            <person name="Alexander J.E."/>
            <person name="Rich S.A."/>
            <person name="Livny J."/>
            <person name="Vlamakis H."/>
            <person name="Clish C."/>
            <person name="Bullock K."/>
            <person name="Deik A."/>
            <person name="Scott J."/>
            <person name="Pierce K.A."/>
            <person name="Xavier R.J."/>
            <person name="Alm E.J."/>
        </authorList>
    </citation>
    <scope>NUCLEOTIDE SEQUENCE [LARGE SCALE GENOMIC DNA]</scope>
    <source>
        <strain evidence="3 11">BIOML-A1</strain>
    </source>
</reference>
<evidence type="ECO:0000256" key="1">
    <source>
        <dbReference type="ARBA" id="ARBA00005564"/>
    </source>
</evidence>
<gene>
    <name evidence="6" type="ORF">DW007_01055</name>
    <name evidence="5" type="ORF">DW811_03675</name>
    <name evidence="4" type="ORF">DW858_04450</name>
    <name evidence="2" type="ORF">ERS852490_01541</name>
    <name evidence="3" type="ORF">GKE48_02960</name>
</gene>
<dbReference type="GO" id="GO:0017057">
    <property type="term" value="F:6-phosphogluconolactonase activity"/>
    <property type="evidence" value="ECO:0007669"/>
    <property type="project" value="TreeGrafter"/>
</dbReference>
<evidence type="ECO:0000313" key="4">
    <source>
        <dbReference type="EMBL" id="RHC14295.1"/>
    </source>
</evidence>
<dbReference type="InterPro" id="IPR019405">
    <property type="entry name" value="Lactonase_7-beta_prop"/>
</dbReference>
<dbReference type="InterPro" id="IPR011048">
    <property type="entry name" value="Haem_d1_sf"/>
</dbReference>
<comment type="similarity">
    <text evidence="1">Belongs to the cycloisomerase 2 family.</text>
</comment>
<proteinExistence type="inferred from homology"/>
<dbReference type="EMBL" id="CZBU01000003">
    <property type="protein sequence ID" value="CUQ77397.1"/>
    <property type="molecule type" value="Genomic_DNA"/>
</dbReference>
<dbReference type="EMBL" id="QSIS01000003">
    <property type="protein sequence ID" value="RHD10158.1"/>
    <property type="molecule type" value="Genomic_DNA"/>
</dbReference>
<evidence type="ECO:0000313" key="3">
    <source>
        <dbReference type="EMBL" id="MSC56416.1"/>
    </source>
</evidence>
<reference evidence="8 9" key="2">
    <citation type="submission" date="2018-08" db="EMBL/GenBank/DDBJ databases">
        <title>A genome reference for cultivated species of the human gut microbiota.</title>
        <authorList>
            <person name="Zou Y."/>
            <person name="Xue W."/>
            <person name="Luo G."/>
        </authorList>
    </citation>
    <scope>NUCLEOTIDE SEQUENCE [LARGE SCALE GENOMIC DNA]</scope>
    <source>
        <strain evidence="6 9">AF36-7BH</strain>
        <strain evidence="5 8">AM32-2AC</strain>
        <strain evidence="4 10">AM37-3BH</strain>
    </source>
</reference>
<protein>
    <submittedName>
        <fullName evidence="2">6-phosphogluconolactonase</fullName>
    </submittedName>
    <submittedName>
        <fullName evidence="3 4">Lactonase family protein</fullName>
    </submittedName>
</protein>
<dbReference type="EMBL" id="WKRD01000002">
    <property type="protein sequence ID" value="MSC56416.1"/>
    <property type="molecule type" value="Genomic_DNA"/>
</dbReference>
<evidence type="ECO:0000313" key="5">
    <source>
        <dbReference type="EMBL" id="RHD10158.1"/>
    </source>
</evidence>
<dbReference type="PANTHER" id="PTHR30344">
    <property type="entry name" value="6-PHOSPHOGLUCONOLACTONASE-RELATED"/>
    <property type="match status" value="1"/>
</dbReference>
<dbReference type="SUPFAM" id="SSF51004">
    <property type="entry name" value="C-terminal (heme d1) domain of cytochrome cd1-nitrite reductase"/>
    <property type="match status" value="1"/>
</dbReference>
<dbReference type="Proteomes" id="UP000285201">
    <property type="component" value="Unassembled WGS sequence"/>
</dbReference>
<dbReference type="EMBL" id="QSHM01000003">
    <property type="protein sequence ID" value="RHC14295.1"/>
    <property type="molecule type" value="Genomic_DNA"/>
</dbReference>
<dbReference type="AlphaFoldDB" id="A0A174YV18"/>
<evidence type="ECO:0000313" key="2">
    <source>
        <dbReference type="EMBL" id="CUQ77397.1"/>
    </source>
</evidence>
<dbReference type="Proteomes" id="UP000481964">
    <property type="component" value="Unassembled WGS sequence"/>
</dbReference>
<name>A0A174YV18_9FIRM</name>
<evidence type="ECO:0000313" key="10">
    <source>
        <dbReference type="Proteomes" id="UP000285844"/>
    </source>
</evidence>
<reference evidence="2 7" key="1">
    <citation type="submission" date="2015-09" db="EMBL/GenBank/DDBJ databases">
        <authorList>
            <consortium name="Pathogen Informatics"/>
        </authorList>
    </citation>
    <scope>NUCLEOTIDE SEQUENCE [LARGE SCALE GENOMIC DNA]</scope>
    <source>
        <strain evidence="2 7">2789STDY5834875</strain>
    </source>
</reference>
<dbReference type="Pfam" id="PF10282">
    <property type="entry name" value="Lactonase"/>
    <property type="match status" value="1"/>
</dbReference>
<dbReference type="Proteomes" id="UP000284794">
    <property type="component" value="Unassembled WGS sequence"/>
</dbReference>
<evidence type="ECO:0000313" key="11">
    <source>
        <dbReference type="Proteomes" id="UP000481964"/>
    </source>
</evidence>
<evidence type="ECO:0000313" key="7">
    <source>
        <dbReference type="Proteomes" id="UP000095621"/>
    </source>
</evidence>
<dbReference type="OrthoDB" id="9790815at2"/>
<dbReference type="InterPro" id="IPR015943">
    <property type="entry name" value="WD40/YVTN_repeat-like_dom_sf"/>
</dbReference>
<dbReference type="PANTHER" id="PTHR30344:SF1">
    <property type="entry name" value="6-PHOSPHOGLUCONOLACTONASE"/>
    <property type="match status" value="1"/>
</dbReference>
<dbReference type="EMBL" id="QROY01000001">
    <property type="protein sequence ID" value="RHL72476.1"/>
    <property type="molecule type" value="Genomic_DNA"/>
</dbReference>
<evidence type="ECO:0000313" key="6">
    <source>
        <dbReference type="EMBL" id="RHL72476.1"/>
    </source>
</evidence>
<dbReference type="InterPro" id="IPR050282">
    <property type="entry name" value="Cycloisomerase_2"/>
</dbReference>
<dbReference type="Gene3D" id="2.130.10.10">
    <property type="entry name" value="YVTN repeat-like/Quinoprotein amine dehydrogenase"/>
    <property type="match status" value="1"/>
</dbReference>
<evidence type="ECO:0000313" key="8">
    <source>
        <dbReference type="Proteomes" id="UP000284794"/>
    </source>
</evidence>
<dbReference type="Proteomes" id="UP000095621">
    <property type="component" value="Unassembled WGS sequence"/>
</dbReference>
<organism evidence="2 7">
    <name type="scientific">Lachnospira eligens</name>
    <dbReference type="NCBI Taxonomy" id="39485"/>
    <lineage>
        <taxon>Bacteria</taxon>
        <taxon>Bacillati</taxon>
        <taxon>Bacillota</taxon>
        <taxon>Clostridia</taxon>
        <taxon>Lachnospirales</taxon>
        <taxon>Lachnospiraceae</taxon>
        <taxon>Lachnospira</taxon>
    </lineage>
</organism>
<dbReference type="RefSeq" id="WP_022097254.1">
    <property type="nucleotide sequence ID" value="NZ_CZBU01000003.1"/>
</dbReference>